<feature type="compositionally biased region" description="Polar residues" evidence="1">
    <location>
        <begin position="1"/>
        <end position="13"/>
    </location>
</feature>
<protein>
    <submittedName>
        <fullName evidence="3">Amidohydrolase</fullName>
    </submittedName>
</protein>
<dbReference type="Pfam" id="PF01546">
    <property type="entry name" value="Peptidase_M20"/>
    <property type="match status" value="1"/>
</dbReference>
<feature type="compositionally biased region" description="Low complexity" evidence="1">
    <location>
        <begin position="124"/>
        <end position="135"/>
    </location>
</feature>
<dbReference type="SUPFAM" id="SSF53187">
    <property type="entry name" value="Zn-dependent exopeptidases"/>
    <property type="match status" value="1"/>
</dbReference>
<dbReference type="InterPro" id="IPR017439">
    <property type="entry name" value="Amidohydrolase"/>
</dbReference>
<dbReference type="RefSeq" id="WP_380619230.1">
    <property type="nucleotide sequence ID" value="NZ_JBHSDK010000010.1"/>
</dbReference>
<dbReference type="NCBIfam" id="TIGR01891">
    <property type="entry name" value="amidohydrolases"/>
    <property type="match status" value="1"/>
</dbReference>
<feature type="compositionally biased region" description="Low complexity" evidence="1">
    <location>
        <begin position="150"/>
        <end position="162"/>
    </location>
</feature>
<dbReference type="Gene3D" id="3.30.70.360">
    <property type="match status" value="1"/>
</dbReference>
<dbReference type="PANTHER" id="PTHR11014">
    <property type="entry name" value="PEPTIDASE M20 FAMILY MEMBER"/>
    <property type="match status" value="1"/>
</dbReference>
<dbReference type="Pfam" id="PF07687">
    <property type="entry name" value="M20_dimer"/>
    <property type="match status" value="1"/>
</dbReference>
<name>A0ABV8TW18_9ACTN</name>
<sequence>MDTLAAENNTTPRHLTLPGGALRDGESPEDSAESPSDTSPETDRNDHAERPETTSPSPAVALEGDSRRDEAPATDIDAHRKRDGAPATADARAAHDGTAERPPAGATTPAAEEGAVPNPPTTPLPTTAPAVSAAADNDRSEEAMSSQDHSPSGGDTSSTPSTEAGGSTAGAETDTALFGGNGAKTAERTAPAGETAPAKGDAAAEPAGIRFGAARDAEPVDDPVAPGHRPGPGAMSTFTLPEFLDQWIKDNYSDLVRTRRHIHANPCLSREEQPTASYVADQLREAGLKPEMIPDGTGLTCDIGDGEKVIAIRADMDALPIQDPKKVPYRSTNDGVCHACGHDAHTSIVLGVGKVLGELAARGELHGRFRLIFQPSEERFPSGAPTMIKHGALQDVAAVFGFHCDPNFLAGQVGIRNGNLTAACDMMEVRMNGRGGHTSRPHLTTDLCTAISRVVVDMPSIVNRLLDPRQNVAIVFGSVNAGEAANAIPQEAVAKATIRMQGREAREEVPRLVQEVTRNVAMAAGVNCDIDYTRGVPPVVNDRSAAAMFAGATSAALGQQAVAEAPASMGGEDFAYYLEQVPGAMARLGVGRPGERLDIHQGTFDIDEKALAYGVRVMTHTALAAAASPVF</sequence>
<feature type="compositionally biased region" description="Low complexity" evidence="1">
    <location>
        <begin position="100"/>
        <end position="116"/>
    </location>
</feature>
<feature type="compositionally biased region" description="Basic and acidic residues" evidence="1">
    <location>
        <begin position="64"/>
        <end position="84"/>
    </location>
</feature>
<reference evidence="4" key="1">
    <citation type="journal article" date="2019" name="Int. J. Syst. Evol. Microbiol.">
        <title>The Global Catalogue of Microorganisms (GCM) 10K type strain sequencing project: providing services to taxonomists for standard genome sequencing and annotation.</title>
        <authorList>
            <consortium name="The Broad Institute Genomics Platform"/>
            <consortium name="The Broad Institute Genome Sequencing Center for Infectious Disease"/>
            <person name="Wu L."/>
            <person name="Ma J."/>
        </authorList>
    </citation>
    <scope>NUCLEOTIDE SEQUENCE [LARGE SCALE GENOMIC DNA]</scope>
    <source>
        <strain evidence="4">IBRC-M 10908</strain>
    </source>
</reference>
<comment type="caution">
    <text evidence="3">The sequence shown here is derived from an EMBL/GenBank/DDBJ whole genome shotgun (WGS) entry which is preliminary data.</text>
</comment>
<feature type="compositionally biased region" description="Basic and acidic residues" evidence="1">
    <location>
        <begin position="41"/>
        <end position="52"/>
    </location>
</feature>
<accession>A0ABV8TW18</accession>
<dbReference type="EMBL" id="JBHSDK010000010">
    <property type="protein sequence ID" value="MFC4334993.1"/>
    <property type="molecule type" value="Genomic_DNA"/>
</dbReference>
<proteinExistence type="predicted"/>
<evidence type="ECO:0000259" key="2">
    <source>
        <dbReference type="Pfam" id="PF07687"/>
    </source>
</evidence>
<organism evidence="3 4">
    <name type="scientific">Salininema proteolyticum</name>
    <dbReference type="NCBI Taxonomy" id="1607685"/>
    <lineage>
        <taxon>Bacteria</taxon>
        <taxon>Bacillati</taxon>
        <taxon>Actinomycetota</taxon>
        <taxon>Actinomycetes</taxon>
        <taxon>Glycomycetales</taxon>
        <taxon>Glycomycetaceae</taxon>
        <taxon>Salininema</taxon>
    </lineage>
</organism>
<feature type="region of interest" description="Disordered" evidence="1">
    <location>
        <begin position="1"/>
        <end position="204"/>
    </location>
</feature>
<evidence type="ECO:0000256" key="1">
    <source>
        <dbReference type="SAM" id="MobiDB-lite"/>
    </source>
</evidence>
<evidence type="ECO:0000313" key="3">
    <source>
        <dbReference type="EMBL" id="MFC4334993.1"/>
    </source>
</evidence>
<feature type="compositionally biased region" description="Low complexity" evidence="1">
    <location>
        <begin position="192"/>
        <end position="204"/>
    </location>
</feature>
<dbReference type="InterPro" id="IPR011650">
    <property type="entry name" value="Peptidase_M20_dimer"/>
</dbReference>
<keyword evidence="4" id="KW-1185">Reference proteome</keyword>
<feature type="domain" description="Peptidase M20 dimerisation" evidence="2">
    <location>
        <begin position="427"/>
        <end position="519"/>
    </location>
</feature>
<evidence type="ECO:0000313" key="4">
    <source>
        <dbReference type="Proteomes" id="UP001595823"/>
    </source>
</evidence>
<dbReference type="Gene3D" id="3.40.630.10">
    <property type="entry name" value="Zn peptidases"/>
    <property type="match status" value="1"/>
</dbReference>
<dbReference type="InterPro" id="IPR036264">
    <property type="entry name" value="Bact_exopeptidase_dim_dom"/>
</dbReference>
<dbReference type="InterPro" id="IPR002933">
    <property type="entry name" value="Peptidase_M20"/>
</dbReference>
<gene>
    <name evidence="3" type="ORF">ACFPET_07265</name>
</gene>
<dbReference type="PANTHER" id="PTHR11014:SF63">
    <property type="entry name" value="METALLOPEPTIDASE, PUTATIVE (AFU_ORTHOLOGUE AFUA_6G09600)-RELATED"/>
    <property type="match status" value="1"/>
</dbReference>
<dbReference type="Proteomes" id="UP001595823">
    <property type="component" value="Unassembled WGS sequence"/>
</dbReference>
<dbReference type="SUPFAM" id="SSF55031">
    <property type="entry name" value="Bacterial exopeptidase dimerisation domain"/>
    <property type="match status" value="1"/>
</dbReference>